<protein>
    <submittedName>
        <fullName evidence="3">DUF2489 domain-containing protein</fullName>
    </submittedName>
</protein>
<evidence type="ECO:0000313" key="3">
    <source>
        <dbReference type="EMBL" id="GAA0372995.1"/>
    </source>
</evidence>
<accession>A0ABN0XU61</accession>
<gene>
    <name evidence="3" type="ORF">GCM10009092_41560</name>
</gene>
<dbReference type="EMBL" id="BAAAEI010000029">
    <property type="protein sequence ID" value="GAA0372995.1"/>
    <property type="molecule type" value="Genomic_DNA"/>
</dbReference>
<dbReference type="Proteomes" id="UP001501757">
    <property type="component" value="Unassembled WGS sequence"/>
</dbReference>
<proteinExistence type="predicted"/>
<feature type="transmembrane region" description="Helical" evidence="1">
    <location>
        <begin position="6"/>
        <end position="30"/>
    </location>
</feature>
<keyword evidence="1" id="KW-1133">Transmembrane helix</keyword>
<dbReference type="Pfam" id="PF10675">
    <property type="entry name" value="DUF2489"/>
    <property type="match status" value="1"/>
</dbReference>
<evidence type="ECO:0000313" key="4">
    <source>
        <dbReference type="Proteomes" id="UP001501757"/>
    </source>
</evidence>
<sequence length="147" mass="17193">MTLTTTHISLIIAALVIVAALAFYAGKLLYQLKQQTRQQRDVQKRREQHLRQSIQTIAMALDQQQCSLSEGSIRLCVLLENLDKNQDHASHFPALHELYAKIKHMPTHDAYKALPKQDRLRMQMEREEYEAELESRILKEIQHLKSY</sequence>
<dbReference type="InterPro" id="IPR019617">
    <property type="entry name" value="DUF2489"/>
</dbReference>
<keyword evidence="1" id="KW-0472">Membrane</keyword>
<evidence type="ECO:0000256" key="1">
    <source>
        <dbReference type="SAM" id="Phobius"/>
    </source>
</evidence>
<evidence type="ECO:0000259" key="2">
    <source>
        <dbReference type="Pfam" id="PF10675"/>
    </source>
</evidence>
<reference evidence="3 4" key="1">
    <citation type="journal article" date="2019" name="Int. J. Syst. Evol. Microbiol.">
        <title>The Global Catalogue of Microorganisms (GCM) 10K type strain sequencing project: providing services to taxonomists for standard genome sequencing and annotation.</title>
        <authorList>
            <consortium name="The Broad Institute Genomics Platform"/>
            <consortium name="The Broad Institute Genome Sequencing Center for Infectious Disease"/>
            <person name="Wu L."/>
            <person name="Ma J."/>
        </authorList>
    </citation>
    <scope>NUCLEOTIDE SEQUENCE [LARGE SCALE GENOMIC DNA]</scope>
    <source>
        <strain evidence="3 4">JCM 13378</strain>
    </source>
</reference>
<feature type="domain" description="DUF2489" evidence="2">
    <location>
        <begin position="18"/>
        <end position="144"/>
    </location>
</feature>
<organism evidence="3 4">
    <name type="scientific">Bowmanella denitrificans</name>
    <dbReference type="NCBI Taxonomy" id="366582"/>
    <lineage>
        <taxon>Bacteria</taxon>
        <taxon>Pseudomonadati</taxon>
        <taxon>Pseudomonadota</taxon>
        <taxon>Gammaproteobacteria</taxon>
        <taxon>Alteromonadales</taxon>
        <taxon>Alteromonadaceae</taxon>
        <taxon>Bowmanella</taxon>
    </lineage>
</organism>
<dbReference type="RefSeq" id="WP_343847336.1">
    <property type="nucleotide sequence ID" value="NZ_BAAAEI010000029.1"/>
</dbReference>
<keyword evidence="4" id="KW-1185">Reference proteome</keyword>
<comment type="caution">
    <text evidence="3">The sequence shown here is derived from an EMBL/GenBank/DDBJ whole genome shotgun (WGS) entry which is preliminary data.</text>
</comment>
<name>A0ABN0XU61_9ALTE</name>
<keyword evidence="1" id="KW-0812">Transmembrane</keyword>